<gene>
    <name evidence="2" type="ORF">FF100_34370</name>
</gene>
<sequence length="80" mass="8741">MKVGFDSFADKGRATSIWVRQERAKQQAVDLAPIIDEIRAEGATTLQAIADALSDRGLTASRGGRWTPTAVKRVLSRMPE</sequence>
<dbReference type="Proteomes" id="UP000305267">
    <property type="component" value="Unassembled WGS sequence"/>
</dbReference>
<feature type="domain" description="Recombinase" evidence="1">
    <location>
        <begin position="44"/>
        <end position="76"/>
    </location>
</feature>
<dbReference type="AlphaFoldDB" id="A0A5C4L6H2"/>
<evidence type="ECO:0000313" key="2">
    <source>
        <dbReference type="EMBL" id="TNC06535.1"/>
    </source>
</evidence>
<accession>A0A5C4L6H2</accession>
<dbReference type="RefSeq" id="WP_139040501.1">
    <property type="nucleotide sequence ID" value="NZ_VDDA01000048.1"/>
</dbReference>
<dbReference type="GO" id="GO:0000150">
    <property type="term" value="F:DNA strand exchange activity"/>
    <property type="evidence" value="ECO:0007669"/>
    <property type="project" value="InterPro"/>
</dbReference>
<dbReference type="EMBL" id="VDDA01000048">
    <property type="protein sequence ID" value="TNC06535.1"/>
    <property type="molecule type" value="Genomic_DNA"/>
</dbReference>
<dbReference type="Pfam" id="PF07508">
    <property type="entry name" value="Recombinase"/>
    <property type="match status" value="1"/>
</dbReference>
<protein>
    <submittedName>
        <fullName evidence="2">Resolvase</fullName>
    </submittedName>
</protein>
<organism evidence="2 3">
    <name type="scientific">Methylobacterium terricola</name>
    <dbReference type="NCBI Taxonomy" id="2583531"/>
    <lineage>
        <taxon>Bacteria</taxon>
        <taxon>Pseudomonadati</taxon>
        <taxon>Pseudomonadota</taxon>
        <taxon>Alphaproteobacteria</taxon>
        <taxon>Hyphomicrobiales</taxon>
        <taxon>Methylobacteriaceae</taxon>
        <taxon>Methylobacterium</taxon>
    </lineage>
</organism>
<evidence type="ECO:0000313" key="3">
    <source>
        <dbReference type="Proteomes" id="UP000305267"/>
    </source>
</evidence>
<proteinExistence type="predicted"/>
<evidence type="ECO:0000259" key="1">
    <source>
        <dbReference type="Pfam" id="PF07508"/>
    </source>
</evidence>
<dbReference type="GO" id="GO:0003677">
    <property type="term" value="F:DNA binding"/>
    <property type="evidence" value="ECO:0007669"/>
    <property type="project" value="InterPro"/>
</dbReference>
<reference evidence="2 3" key="1">
    <citation type="submission" date="2019-06" db="EMBL/GenBank/DDBJ databases">
        <title>Genome of Methylobacterium sp. 17Sr1-39.</title>
        <authorList>
            <person name="Seo T."/>
        </authorList>
    </citation>
    <scope>NUCLEOTIDE SEQUENCE [LARGE SCALE GENOMIC DNA]</scope>
    <source>
        <strain evidence="2 3">17Sr1-39</strain>
    </source>
</reference>
<comment type="caution">
    <text evidence="2">The sequence shown here is derived from an EMBL/GenBank/DDBJ whole genome shotgun (WGS) entry which is preliminary data.</text>
</comment>
<keyword evidence="3" id="KW-1185">Reference proteome</keyword>
<dbReference type="OrthoDB" id="8000269at2"/>
<name>A0A5C4L6H2_9HYPH</name>
<dbReference type="InterPro" id="IPR011109">
    <property type="entry name" value="DNA_bind_recombinase_dom"/>
</dbReference>